<dbReference type="Proteomes" id="UP001244136">
    <property type="component" value="Chromosome"/>
</dbReference>
<accession>A0ABY8PWV8</accession>
<sequence length="175" mass="18932">MAVITFDAAVDRIQDTELVRLPADASAELPSRGQVAVTATVDGCELDTVVEPDGRRGHWLRLTPDLLGGAAVGDRVAVTLAVRSDWPEPEVPDDLAAALDGAPADVQAVWQDITPMARWEWVRWVGATRNPATREKRVAVSISKLDNGKRRPCCFDLSSCTDPELSRSGKLMTGE</sequence>
<dbReference type="RefSeq" id="WP_281144721.1">
    <property type="nucleotide sequence ID" value="NZ_CP123967.1"/>
</dbReference>
<dbReference type="InterPro" id="IPR037079">
    <property type="entry name" value="AF2212/PG0164-like_sf"/>
</dbReference>
<reference evidence="1 2" key="1">
    <citation type="journal article" date="2008" name="Int. J. Syst. Evol. Microbiol.">
        <title>Tessaracoccus flavescens sp. nov., isolated from marine sediment.</title>
        <authorList>
            <person name="Lee D.W."/>
            <person name="Lee S.D."/>
        </authorList>
    </citation>
    <scope>NUCLEOTIDE SEQUENCE [LARGE SCALE GENOMIC DNA]</scope>
    <source>
        <strain evidence="1 2">T21</strain>
    </source>
</reference>
<dbReference type="EMBL" id="CP123967">
    <property type="protein sequence ID" value="WGT46978.1"/>
    <property type="molecule type" value="Genomic_DNA"/>
</dbReference>
<dbReference type="InterPro" id="IPR015018">
    <property type="entry name" value="DUF1905"/>
</dbReference>
<proteinExistence type="predicted"/>
<keyword evidence="2" id="KW-1185">Reference proteome</keyword>
<gene>
    <name evidence="1" type="ORF">QH948_12740</name>
</gene>
<organism evidence="1 2">
    <name type="scientific">Tessaracoccus lacteus</name>
    <dbReference type="NCBI Taxonomy" id="3041766"/>
    <lineage>
        <taxon>Bacteria</taxon>
        <taxon>Bacillati</taxon>
        <taxon>Actinomycetota</taxon>
        <taxon>Actinomycetes</taxon>
        <taxon>Propionibacteriales</taxon>
        <taxon>Propionibacteriaceae</taxon>
        <taxon>Tessaracoccus</taxon>
    </lineage>
</organism>
<evidence type="ECO:0000313" key="1">
    <source>
        <dbReference type="EMBL" id="WGT46978.1"/>
    </source>
</evidence>
<dbReference type="Pfam" id="PF13376">
    <property type="entry name" value="OmdA"/>
    <property type="match status" value="1"/>
</dbReference>
<dbReference type="Pfam" id="PF08922">
    <property type="entry name" value="DUF1905"/>
    <property type="match status" value="1"/>
</dbReference>
<dbReference type="SUPFAM" id="SSF141694">
    <property type="entry name" value="AF2212/PG0164-like"/>
    <property type="match status" value="1"/>
</dbReference>
<protein>
    <submittedName>
        <fullName evidence="1">YdeI/OmpD-associated family protein</fullName>
    </submittedName>
</protein>
<dbReference type="Gene3D" id="2.40.30.100">
    <property type="entry name" value="AF2212/PG0164-like"/>
    <property type="match status" value="1"/>
</dbReference>
<name>A0ABY8PWV8_9ACTN</name>
<evidence type="ECO:0000313" key="2">
    <source>
        <dbReference type="Proteomes" id="UP001244136"/>
    </source>
</evidence>